<proteinExistence type="predicted"/>
<name>A0A1H3LFF5_9ACTN</name>
<evidence type="ECO:0000313" key="3">
    <source>
        <dbReference type="Proteomes" id="UP000198921"/>
    </source>
</evidence>
<dbReference type="OrthoDB" id="4337035at2"/>
<reference evidence="3" key="1">
    <citation type="submission" date="2016-10" db="EMBL/GenBank/DDBJ databases">
        <authorList>
            <person name="Varghese N."/>
            <person name="Submissions S."/>
        </authorList>
    </citation>
    <scope>NUCLEOTIDE SEQUENCE [LARGE SCALE GENOMIC DNA]</scope>
    <source>
        <strain evidence="3">DSM 45422</strain>
    </source>
</reference>
<dbReference type="EMBL" id="FNOT01000009">
    <property type="protein sequence ID" value="SDY62698.1"/>
    <property type="molecule type" value="Genomic_DNA"/>
</dbReference>
<sequence>MTPPPSETPADFKRALQAAVHRRGLNQADIKRLTKLSNDTVHKAFNVAWKPLPSKRTVTKIVAAFGGDPAAWLRRLDEVVAEPQVPNPDKAAEVAAFAPSVPPPDVERPPQRKALDVAGEALSGAAAPRLIHPHAEPAPDVARPSVGEPLIAPDPVTASGEMPPLRPDASALGDPTPGSGSTTESRRRPWVLPLAIGAGLGVVAAGAVILGNGPDDDLFEQTVISSNAARTFADPLNGTGEGPSIDANTTVLVSCRMFSDVFASVPDGWYYRIESSPWNSRYYAPANSFLNGDPPDDRSQWVTPTDLNVPVC</sequence>
<gene>
    <name evidence="2" type="ORF">SAMN05660209_03306</name>
</gene>
<dbReference type="Proteomes" id="UP000198921">
    <property type="component" value="Unassembled WGS sequence"/>
</dbReference>
<organism evidence="2 3">
    <name type="scientific">Geodermatophilus africanus</name>
    <dbReference type="NCBI Taxonomy" id="1137993"/>
    <lineage>
        <taxon>Bacteria</taxon>
        <taxon>Bacillati</taxon>
        <taxon>Actinomycetota</taxon>
        <taxon>Actinomycetes</taxon>
        <taxon>Geodermatophilales</taxon>
        <taxon>Geodermatophilaceae</taxon>
        <taxon>Geodermatophilus</taxon>
    </lineage>
</organism>
<feature type="region of interest" description="Disordered" evidence="1">
    <location>
        <begin position="135"/>
        <end position="186"/>
    </location>
</feature>
<dbReference type="RefSeq" id="WP_139263605.1">
    <property type="nucleotide sequence ID" value="NZ_FNOT01000009.1"/>
</dbReference>
<evidence type="ECO:0008006" key="4">
    <source>
        <dbReference type="Google" id="ProtNLM"/>
    </source>
</evidence>
<evidence type="ECO:0000313" key="2">
    <source>
        <dbReference type="EMBL" id="SDY62698.1"/>
    </source>
</evidence>
<protein>
    <recommendedName>
        <fullName evidence="4">Helix-turn-helix domain-containing protein</fullName>
    </recommendedName>
</protein>
<accession>A0A1H3LFF5</accession>
<evidence type="ECO:0000256" key="1">
    <source>
        <dbReference type="SAM" id="MobiDB-lite"/>
    </source>
</evidence>
<dbReference type="AlphaFoldDB" id="A0A1H3LFF5"/>
<keyword evidence="3" id="KW-1185">Reference proteome</keyword>